<dbReference type="InterPro" id="IPR036477">
    <property type="entry name" value="Formyl_transf_N_sf"/>
</dbReference>
<evidence type="ECO:0000259" key="1">
    <source>
        <dbReference type="Pfam" id="PF00551"/>
    </source>
</evidence>
<dbReference type="PANTHER" id="PTHR11138:SF5">
    <property type="entry name" value="METHIONYL-TRNA FORMYLTRANSFERASE, MITOCHONDRIAL"/>
    <property type="match status" value="1"/>
</dbReference>
<accession>A0A939DM29</accession>
<dbReference type="GO" id="GO:0004479">
    <property type="term" value="F:methionyl-tRNA formyltransferase activity"/>
    <property type="evidence" value="ECO:0007669"/>
    <property type="project" value="TreeGrafter"/>
</dbReference>
<dbReference type="AlphaFoldDB" id="A0A939DM29"/>
<organism evidence="2 3">
    <name type="scientific">Bowmanella dokdonensis</name>
    <dbReference type="NCBI Taxonomy" id="751969"/>
    <lineage>
        <taxon>Bacteria</taxon>
        <taxon>Pseudomonadati</taxon>
        <taxon>Pseudomonadota</taxon>
        <taxon>Gammaproteobacteria</taxon>
        <taxon>Alteromonadales</taxon>
        <taxon>Alteromonadaceae</taxon>
        <taxon>Bowmanella</taxon>
    </lineage>
</organism>
<gene>
    <name evidence="2" type="ORF">J0A66_05275</name>
</gene>
<name>A0A939DM29_9ALTE</name>
<reference evidence="2" key="1">
    <citation type="submission" date="2021-03" db="EMBL/GenBank/DDBJ databases">
        <title>novel species isolated from a fishpond in China.</title>
        <authorList>
            <person name="Lu H."/>
            <person name="Cai Z."/>
        </authorList>
    </citation>
    <scope>NUCLEOTIDE SEQUENCE</scope>
    <source>
        <strain evidence="2">JCM 30855</strain>
    </source>
</reference>
<feature type="domain" description="Formyl transferase N-terminal" evidence="1">
    <location>
        <begin position="100"/>
        <end position="190"/>
    </location>
</feature>
<dbReference type="Pfam" id="PF00551">
    <property type="entry name" value="Formyl_trans_N"/>
    <property type="match status" value="1"/>
</dbReference>
<dbReference type="RefSeq" id="WP_206572732.1">
    <property type="nucleotide sequence ID" value="NZ_JAFKCV010000002.1"/>
</dbReference>
<keyword evidence="2" id="KW-0808">Transferase</keyword>
<dbReference type="Proteomes" id="UP000664654">
    <property type="component" value="Unassembled WGS sequence"/>
</dbReference>
<dbReference type="GO" id="GO:0005829">
    <property type="term" value="C:cytosol"/>
    <property type="evidence" value="ECO:0007669"/>
    <property type="project" value="TreeGrafter"/>
</dbReference>
<dbReference type="PANTHER" id="PTHR11138">
    <property type="entry name" value="METHIONYL-TRNA FORMYLTRANSFERASE"/>
    <property type="match status" value="1"/>
</dbReference>
<dbReference type="EMBL" id="JAFKCV010000002">
    <property type="protein sequence ID" value="MBN7824635.1"/>
    <property type="molecule type" value="Genomic_DNA"/>
</dbReference>
<evidence type="ECO:0000313" key="3">
    <source>
        <dbReference type="Proteomes" id="UP000664654"/>
    </source>
</evidence>
<dbReference type="Gene3D" id="3.40.50.12230">
    <property type="match status" value="1"/>
</dbReference>
<protein>
    <submittedName>
        <fullName evidence="2">Formyl transferase</fullName>
    </submittedName>
</protein>
<dbReference type="InterPro" id="IPR002376">
    <property type="entry name" value="Formyl_transf_N"/>
</dbReference>
<evidence type="ECO:0000313" key="2">
    <source>
        <dbReference type="EMBL" id="MBN7824635.1"/>
    </source>
</evidence>
<proteinExistence type="predicted"/>
<sequence>MNILILANRDLASNVALNLLLPNLAQHSLSLMLSSRVGGAPSPLAGMRRLKFFEQDLPNRLLFPHLPAPETRPGKYLSFGQMHRHLAGPAEDLNDINTEQGVEKVRALAPDLILSIRYGVILKEAVIALPRFGVVNLHSGLLPAYRGVMASFWAMLNGEPQLGTTCHYIQDPAIDAGDIISCTYLPVDREKCYLLHVLELYREGCQELLKVVDMLATGTCPVTRPQSGKGQYFSFPDQQALDRFAAGTLQLVDEQQMLDFLQQHYY</sequence>
<comment type="caution">
    <text evidence="2">The sequence shown here is derived from an EMBL/GenBank/DDBJ whole genome shotgun (WGS) entry which is preliminary data.</text>
</comment>
<keyword evidence="3" id="KW-1185">Reference proteome</keyword>
<dbReference type="SUPFAM" id="SSF53328">
    <property type="entry name" value="Formyltransferase"/>
    <property type="match status" value="1"/>
</dbReference>
<dbReference type="CDD" id="cd08653">
    <property type="entry name" value="FMT_core_like_3"/>
    <property type="match status" value="1"/>
</dbReference>